<accession>A0AAD2DLN5</accession>
<dbReference type="EMBL" id="OU503037">
    <property type="protein sequence ID" value="CAI9756370.1"/>
    <property type="molecule type" value="Genomic_DNA"/>
</dbReference>
<proteinExistence type="predicted"/>
<sequence length="154" mass="16817">MEIPSKDAVKNKKSPLSSSRSSIISLSSSGISNCDSFYSDESDLDGWDIEGNIRKKQRIETVLPVSFLDPLTPEERSSIQKEIATSSTIGNNNDSFLGLSNVPIVVKQESFKNSDNACKDKAVSAPAVRSCKQFWKAGDYEGKKDNDSSSRMGN</sequence>
<protein>
    <submittedName>
        <fullName evidence="2">Uncharacterized protein</fullName>
    </submittedName>
</protein>
<gene>
    <name evidence="2" type="ORF">FPE_LOCUS3800</name>
</gene>
<feature type="compositionally biased region" description="Low complexity" evidence="1">
    <location>
        <begin position="14"/>
        <end position="32"/>
    </location>
</feature>
<feature type="region of interest" description="Disordered" evidence="1">
    <location>
        <begin position="1"/>
        <end position="33"/>
    </location>
</feature>
<evidence type="ECO:0000256" key="1">
    <source>
        <dbReference type="SAM" id="MobiDB-lite"/>
    </source>
</evidence>
<evidence type="ECO:0000313" key="3">
    <source>
        <dbReference type="Proteomes" id="UP000834106"/>
    </source>
</evidence>
<feature type="compositionally biased region" description="Basic and acidic residues" evidence="1">
    <location>
        <begin position="1"/>
        <end position="10"/>
    </location>
</feature>
<organism evidence="2 3">
    <name type="scientific">Fraxinus pennsylvanica</name>
    <dbReference type="NCBI Taxonomy" id="56036"/>
    <lineage>
        <taxon>Eukaryota</taxon>
        <taxon>Viridiplantae</taxon>
        <taxon>Streptophyta</taxon>
        <taxon>Embryophyta</taxon>
        <taxon>Tracheophyta</taxon>
        <taxon>Spermatophyta</taxon>
        <taxon>Magnoliopsida</taxon>
        <taxon>eudicotyledons</taxon>
        <taxon>Gunneridae</taxon>
        <taxon>Pentapetalae</taxon>
        <taxon>asterids</taxon>
        <taxon>lamiids</taxon>
        <taxon>Lamiales</taxon>
        <taxon>Oleaceae</taxon>
        <taxon>Oleeae</taxon>
        <taxon>Fraxinus</taxon>
    </lineage>
</organism>
<reference evidence="2" key="1">
    <citation type="submission" date="2023-05" db="EMBL/GenBank/DDBJ databases">
        <authorList>
            <person name="Huff M."/>
        </authorList>
    </citation>
    <scope>NUCLEOTIDE SEQUENCE</scope>
</reference>
<dbReference type="Proteomes" id="UP000834106">
    <property type="component" value="Chromosome 2"/>
</dbReference>
<name>A0AAD2DLN5_9LAMI</name>
<evidence type="ECO:0000313" key="2">
    <source>
        <dbReference type="EMBL" id="CAI9756370.1"/>
    </source>
</evidence>
<dbReference type="AlphaFoldDB" id="A0AAD2DLN5"/>
<keyword evidence="3" id="KW-1185">Reference proteome</keyword>